<name>A0A0D5LUI5_MAREN</name>
<dbReference type="Proteomes" id="UP000032611">
    <property type="component" value="Chromosome"/>
</dbReference>
<dbReference type="SUPFAM" id="SSF50891">
    <property type="entry name" value="Cyclophilin-like"/>
    <property type="match status" value="1"/>
</dbReference>
<accession>A0A0D5LUI5</accession>
<dbReference type="SMART" id="SM00796">
    <property type="entry name" value="AHS1"/>
    <property type="match status" value="1"/>
</dbReference>
<dbReference type="AlphaFoldDB" id="A0A0D5LUI5"/>
<dbReference type="STRING" id="1486262.TM49_21375"/>
<feature type="domain" description="Carboxyltransferase" evidence="4">
    <location>
        <begin position="9"/>
        <end position="206"/>
    </location>
</feature>
<organism evidence="5 6">
    <name type="scientific">Martelella endophytica</name>
    <dbReference type="NCBI Taxonomy" id="1486262"/>
    <lineage>
        <taxon>Bacteria</taxon>
        <taxon>Pseudomonadati</taxon>
        <taxon>Pseudomonadota</taxon>
        <taxon>Alphaproteobacteria</taxon>
        <taxon>Hyphomicrobiales</taxon>
        <taxon>Aurantimonadaceae</taxon>
        <taxon>Martelella</taxon>
    </lineage>
</organism>
<evidence type="ECO:0000256" key="1">
    <source>
        <dbReference type="ARBA" id="ARBA00022741"/>
    </source>
</evidence>
<dbReference type="GO" id="GO:0016787">
    <property type="term" value="F:hydrolase activity"/>
    <property type="evidence" value="ECO:0007669"/>
    <property type="project" value="UniProtKB-KW"/>
</dbReference>
<dbReference type="Pfam" id="PF02682">
    <property type="entry name" value="CT_C_D"/>
    <property type="match status" value="1"/>
</dbReference>
<dbReference type="InterPro" id="IPR029000">
    <property type="entry name" value="Cyclophilin-like_dom_sf"/>
</dbReference>
<keyword evidence="6" id="KW-1185">Reference proteome</keyword>
<dbReference type="Gene3D" id="3.30.1360.40">
    <property type="match status" value="1"/>
</dbReference>
<protein>
    <submittedName>
        <fullName evidence="5">Allophanate hydrolase</fullName>
    </submittedName>
</protein>
<dbReference type="InterPro" id="IPR010016">
    <property type="entry name" value="PxpB"/>
</dbReference>
<dbReference type="GO" id="GO:0005524">
    <property type="term" value="F:ATP binding"/>
    <property type="evidence" value="ECO:0007669"/>
    <property type="project" value="UniProtKB-KW"/>
</dbReference>
<keyword evidence="3" id="KW-0067">ATP-binding</keyword>
<dbReference type="PATRIC" id="fig|1486262.3.peg.4417"/>
<proteinExistence type="predicted"/>
<dbReference type="InterPro" id="IPR003833">
    <property type="entry name" value="CT_C_D"/>
</dbReference>
<dbReference type="KEGG" id="mey:TM49_21375"/>
<evidence type="ECO:0000259" key="4">
    <source>
        <dbReference type="SMART" id="SM00796"/>
    </source>
</evidence>
<evidence type="ECO:0000256" key="2">
    <source>
        <dbReference type="ARBA" id="ARBA00022801"/>
    </source>
</evidence>
<keyword evidence="1" id="KW-0547">Nucleotide-binding</keyword>
<evidence type="ECO:0000256" key="3">
    <source>
        <dbReference type="ARBA" id="ARBA00022840"/>
    </source>
</evidence>
<dbReference type="NCBIfam" id="TIGR00370">
    <property type="entry name" value="5-oxoprolinase subunit PxpB"/>
    <property type="match status" value="1"/>
</dbReference>
<sequence length="239" mass="25353">MAEGSADMVRISPAGDSAVTVEFADGIDDAINRDVIALDRSLAETPIPGVRETIPSYRSLLVFYDPARIRGASLTERLAARAQTLKPEETPARRFCVPVCYDGPDMDELAALKAMTPAALAAAHAEGHYRVHMIGFAPGFAYLGGLPEQLATPRLDVPRQLVEASSVGIGGAQACITSLPGPSGWRYIGRTPLTLFDAGRKEPAFFRAGDLISFFAVTADDHAALARRAAAGEMIAEAL</sequence>
<evidence type="ECO:0000313" key="6">
    <source>
        <dbReference type="Proteomes" id="UP000032611"/>
    </source>
</evidence>
<gene>
    <name evidence="5" type="ORF">TM49_21375</name>
</gene>
<evidence type="ECO:0000313" key="5">
    <source>
        <dbReference type="EMBL" id="AJY47645.1"/>
    </source>
</evidence>
<keyword evidence="2 5" id="KW-0378">Hydrolase</keyword>
<dbReference type="PANTHER" id="PTHR34698">
    <property type="entry name" value="5-OXOPROLINASE SUBUNIT B"/>
    <property type="match status" value="1"/>
</dbReference>
<reference evidence="5 6" key="1">
    <citation type="journal article" date="2015" name="Genome Announc.">
        <title>Complete genome sequence of Martelella endophytica YC6887, which has antifungal activity associated with a halophyte.</title>
        <authorList>
            <person name="Khan A."/>
            <person name="Khan H."/>
            <person name="Chung E.J."/>
            <person name="Hossain M.T."/>
            <person name="Chung Y.R."/>
        </authorList>
    </citation>
    <scope>NUCLEOTIDE SEQUENCE [LARGE SCALE GENOMIC DNA]</scope>
    <source>
        <strain evidence="5">YC6887</strain>
    </source>
</reference>
<dbReference type="Gene3D" id="2.40.100.10">
    <property type="entry name" value="Cyclophilin-like"/>
    <property type="match status" value="1"/>
</dbReference>
<dbReference type="HOGENOM" id="CLU_020207_1_0_5"/>
<dbReference type="SUPFAM" id="SSF160467">
    <property type="entry name" value="PH0987 N-terminal domain-like"/>
    <property type="match status" value="1"/>
</dbReference>
<dbReference type="PANTHER" id="PTHR34698:SF2">
    <property type="entry name" value="5-OXOPROLINASE SUBUNIT B"/>
    <property type="match status" value="1"/>
</dbReference>
<dbReference type="EMBL" id="CP010803">
    <property type="protein sequence ID" value="AJY47645.1"/>
    <property type="molecule type" value="Genomic_DNA"/>
</dbReference>